<feature type="non-terminal residue" evidence="2">
    <location>
        <position position="160"/>
    </location>
</feature>
<keyword evidence="2" id="KW-0808">Transferase</keyword>
<dbReference type="GO" id="GO:0008168">
    <property type="term" value="F:methyltransferase activity"/>
    <property type="evidence" value="ECO:0007669"/>
    <property type="project" value="UniProtKB-KW"/>
</dbReference>
<dbReference type="GO" id="GO:0032259">
    <property type="term" value="P:methylation"/>
    <property type="evidence" value="ECO:0007669"/>
    <property type="project" value="UniProtKB-KW"/>
</dbReference>
<keyword evidence="2" id="KW-0489">Methyltransferase</keyword>
<proteinExistence type="predicted"/>
<dbReference type="EMBL" id="AUZX01010110">
    <property type="protein sequence ID" value="EQD49187.1"/>
    <property type="molecule type" value="Genomic_DNA"/>
</dbReference>
<accession>T0ZX32</accession>
<name>T0ZX32_9ZZZZ</name>
<gene>
    <name evidence="2" type="ORF">B1A_13793</name>
</gene>
<feature type="domain" description="Restriction endonuclease type IV Mrr" evidence="1">
    <location>
        <begin position="69"/>
        <end position="152"/>
    </location>
</feature>
<dbReference type="AlphaFoldDB" id="T0ZX32"/>
<evidence type="ECO:0000259" key="1">
    <source>
        <dbReference type="Pfam" id="PF04471"/>
    </source>
</evidence>
<evidence type="ECO:0000313" key="2">
    <source>
        <dbReference type="EMBL" id="EQD49187.1"/>
    </source>
</evidence>
<protein>
    <submittedName>
        <fullName evidence="2">DNA methyltransferase</fullName>
    </submittedName>
</protein>
<comment type="caution">
    <text evidence="2">The sequence shown here is derived from an EMBL/GenBank/DDBJ whole genome shotgun (WGS) entry which is preliminary data.</text>
</comment>
<feature type="non-terminal residue" evidence="2">
    <location>
        <position position="1"/>
    </location>
</feature>
<dbReference type="GO" id="GO:0009307">
    <property type="term" value="P:DNA restriction-modification system"/>
    <property type="evidence" value="ECO:0007669"/>
    <property type="project" value="InterPro"/>
</dbReference>
<dbReference type="InterPro" id="IPR007560">
    <property type="entry name" value="Restrct_endonuc_IV_Mrr"/>
</dbReference>
<dbReference type="Pfam" id="PF04471">
    <property type="entry name" value="Mrr_cat"/>
    <property type="match status" value="1"/>
</dbReference>
<reference evidence="2" key="2">
    <citation type="journal article" date="2014" name="ISME J.">
        <title>Microbial stratification in low pH oxic and suboxic macroscopic growths along an acid mine drainage.</title>
        <authorList>
            <person name="Mendez-Garcia C."/>
            <person name="Mesa V."/>
            <person name="Sprenger R.R."/>
            <person name="Richter M."/>
            <person name="Diez M.S."/>
            <person name="Solano J."/>
            <person name="Bargiela R."/>
            <person name="Golyshina O.V."/>
            <person name="Manteca A."/>
            <person name="Ramos J.L."/>
            <person name="Gallego J.R."/>
            <person name="Llorente I."/>
            <person name="Martins Dos Santos V.A."/>
            <person name="Jensen O.N."/>
            <person name="Pelaez A.I."/>
            <person name="Sanchez J."/>
            <person name="Ferrer M."/>
        </authorList>
    </citation>
    <scope>NUCLEOTIDE SEQUENCE</scope>
</reference>
<reference evidence="2" key="1">
    <citation type="submission" date="2013-08" db="EMBL/GenBank/DDBJ databases">
        <authorList>
            <person name="Mendez C."/>
            <person name="Richter M."/>
            <person name="Ferrer M."/>
            <person name="Sanchez J."/>
        </authorList>
    </citation>
    <scope>NUCLEOTIDE SEQUENCE</scope>
</reference>
<organism evidence="2">
    <name type="scientific">mine drainage metagenome</name>
    <dbReference type="NCBI Taxonomy" id="410659"/>
    <lineage>
        <taxon>unclassified sequences</taxon>
        <taxon>metagenomes</taxon>
        <taxon>ecological metagenomes</taxon>
    </lineage>
</organism>
<dbReference type="GO" id="GO:0003677">
    <property type="term" value="F:DNA binding"/>
    <property type="evidence" value="ECO:0007669"/>
    <property type="project" value="InterPro"/>
</dbReference>
<dbReference type="GO" id="GO:0004519">
    <property type="term" value="F:endonuclease activity"/>
    <property type="evidence" value="ECO:0007669"/>
    <property type="project" value="InterPro"/>
</dbReference>
<sequence length="160" mass="17464">GIDITHLAISLIEKRLKDAFPYLNRTKPERAAASAAGVAETPPDYMQTFEVIGTPEDLDGARDLALRDKYQFQWWACSLVNAQPYQGKKKGADGGIDGLIFFQDDKGIAKKIVVSVKGGDHVNVAMVRDLAHVVAREKAEIGLFVTLADPSKPMLIEAVK</sequence>